<keyword evidence="5" id="KW-1185">Reference proteome</keyword>
<evidence type="ECO:0000259" key="3">
    <source>
        <dbReference type="Pfam" id="PF19031"/>
    </source>
</evidence>
<reference evidence="4" key="1">
    <citation type="submission" date="2020-06" db="EMBL/GenBank/DDBJ databases">
        <title>WGS assembly of Ceratodon purpureus strain R40.</title>
        <authorList>
            <person name="Carey S.B."/>
            <person name="Jenkins J."/>
            <person name="Shu S."/>
            <person name="Lovell J.T."/>
            <person name="Sreedasyam A."/>
            <person name="Maumus F."/>
            <person name="Tiley G.P."/>
            <person name="Fernandez-Pozo N."/>
            <person name="Barry K."/>
            <person name="Chen C."/>
            <person name="Wang M."/>
            <person name="Lipzen A."/>
            <person name="Daum C."/>
            <person name="Saski C.A."/>
            <person name="Payton A.C."/>
            <person name="Mcbreen J.C."/>
            <person name="Conrad R.E."/>
            <person name="Kollar L.M."/>
            <person name="Olsson S."/>
            <person name="Huttunen S."/>
            <person name="Landis J.B."/>
            <person name="Wickett N.J."/>
            <person name="Johnson M.G."/>
            <person name="Rensing S.A."/>
            <person name="Grimwood J."/>
            <person name="Schmutz J."/>
            <person name="Mcdaniel S.F."/>
        </authorList>
    </citation>
    <scope>NUCLEOTIDE SEQUENCE</scope>
    <source>
        <strain evidence="4">R40</strain>
    </source>
</reference>
<dbReference type="EMBL" id="CM026430">
    <property type="protein sequence ID" value="KAG0562708.1"/>
    <property type="molecule type" value="Genomic_DNA"/>
</dbReference>
<feature type="domain" description="CCZ1/INTU/HSP4 first Longin" evidence="3">
    <location>
        <begin position="10"/>
        <end position="120"/>
    </location>
</feature>
<evidence type="ECO:0000256" key="2">
    <source>
        <dbReference type="SAM" id="MobiDB-lite"/>
    </source>
</evidence>
<evidence type="ECO:0000313" key="5">
    <source>
        <dbReference type="Proteomes" id="UP000822688"/>
    </source>
</evidence>
<dbReference type="Proteomes" id="UP000822688">
    <property type="component" value="Chromosome 9"/>
</dbReference>
<dbReference type="PANTHER" id="PTHR13056">
    <property type="entry name" value="VACUOLAR FUSION PROTEIN CCZ1 HOMOLOG-RELATED"/>
    <property type="match status" value="1"/>
</dbReference>
<protein>
    <recommendedName>
        <fullName evidence="3">CCZ1/INTU/HSP4 first Longin domain-containing protein</fullName>
    </recommendedName>
</protein>
<feature type="region of interest" description="Disordered" evidence="2">
    <location>
        <begin position="265"/>
        <end position="290"/>
    </location>
</feature>
<comment type="caution">
    <text evidence="4">The sequence shown here is derived from an EMBL/GenBank/DDBJ whole genome shotgun (WGS) entry which is preliminary data.</text>
</comment>
<organism evidence="4 5">
    <name type="scientific">Ceratodon purpureus</name>
    <name type="common">Fire moss</name>
    <name type="synonym">Dicranum purpureum</name>
    <dbReference type="NCBI Taxonomy" id="3225"/>
    <lineage>
        <taxon>Eukaryota</taxon>
        <taxon>Viridiplantae</taxon>
        <taxon>Streptophyta</taxon>
        <taxon>Embryophyta</taxon>
        <taxon>Bryophyta</taxon>
        <taxon>Bryophytina</taxon>
        <taxon>Bryopsida</taxon>
        <taxon>Dicranidae</taxon>
        <taxon>Pseudoditrichales</taxon>
        <taxon>Ditrichaceae</taxon>
        <taxon>Ceratodon</taxon>
    </lineage>
</organism>
<evidence type="ECO:0000313" key="4">
    <source>
        <dbReference type="EMBL" id="KAG0562708.1"/>
    </source>
</evidence>
<dbReference type="InterPro" id="IPR043987">
    <property type="entry name" value="CCZ1/INTU/HSP4_longin_1"/>
</dbReference>
<proteinExistence type="inferred from homology"/>
<dbReference type="GO" id="GO:0035658">
    <property type="term" value="C:Mon1-Ccz1 complex"/>
    <property type="evidence" value="ECO:0007669"/>
    <property type="project" value="InterPro"/>
</dbReference>
<dbReference type="GO" id="GO:0016192">
    <property type="term" value="P:vesicle-mediated transport"/>
    <property type="evidence" value="ECO:0007669"/>
    <property type="project" value="InterPro"/>
</dbReference>
<dbReference type="PANTHER" id="PTHR13056:SF0">
    <property type="entry name" value="VACUOLAR FUSION PROTEIN CCZ1 HOMOLOG-RELATED"/>
    <property type="match status" value="1"/>
</dbReference>
<dbReference type="InterPro" id="IPR013176">
    <property type="entry name" value="Ccz1"/>
</dbReference>
<dbReference type="AlphaFoldDB" id="A0A8T0GY86"/>
<feature type="compositionally biased region" description="Low complexity" evidence="2">
    <location>
        <begin position="267"/>
        <end position="279"/>
    </location>
</feature>
<sequence length="510" mass="56946">MGAWAESVQVCVFDMRRGQQEGHELDKILFFSPLDCPLPTQLSVVGLSEGLITFTRIFSPEKPCQLMQAELHCHIFFNCEPDIWIVMVIEKSKEGEEEVRVAAIEGMLKEAHDLFVMFFGSIRGMLEKHPVGDLARSCLHAFFPDYLAEFMVGKKLRLPSIREGLTERGMVEPVNLDRDTFLHAQSLVGLLESWFGGGTVRHTMLLFHNYLVSSTLSAEDTARLFGYALLRLTPAAISLSNRRIKSASMSAISAAGQSKIRNLLNNGSAASSQGPSSGEEGLERVTKKHPRPLKPDGWWKEVDNFLATDAWESDSREAKALGPTIWLQHSNEQMRLCVFQYRTTTLIILVPTNSSVNGLDGLSLLRGHLLEKGAQKMQKLEERLAKEWKGINASHIAGYRYLCCDRTGKTAKASPPSKVATLSKESLAVLNLVRADIDLEKGRLERQASHHDADLEVCVRTKQNAWLVVRARGGQELYTVQERAGDTLLLASDAVEKLSKRHFNGHFYSD</sequence>
<dbReference type="Pfam" id="PF19031">
    <property type="entry name" value="Intu_longin_1"/>
    <property type="match status" value="1"/>
</dbReference>
<name>A0A8T0GY86_CERPU</name>
<evidence type="ECO:0000256" key="1">
    <source>
        <dbReference type="ARBA" id="ARBA00005352"/>
    </source>
</evidence>
<comment type="similarity">
    <text evidence="1">Belongs to the CCZ1 family.</text>
</comment>
<accession>A0A8T0GY86</accession>
<gene>
    <name evidence="4" type="ORF">KC19_9G166400</name>
</gene>